<dbReference type="SUPFAM" id="SSF111384">
    <property type="entry name" value="OmpH-like"/>
    <property type="match status" value="1"/>
</dbReference>
<comment type="similarity">
    <text evidence="1">Belongs to the Skp family.</text>
</comment>
<dbReference type="Gene3D" id="3.30.910.20">
    <property type="entry name" value="Skp domain"/>
    <property type="match status" value="1"/>
</dbReference>
<protein>
    <submittedName>
        <fullName evidence="4">OmpH family outer membrane protein</fullName>
    </submittedName>
</protein>
<proteinExistence type="inferred from homology"/>
<keyword evidence="5" id="KW-1185">Reference proteome</keyword>
<dbReference type="InterPro" id="IPR005632">
    <property type="entry name" value="Chaperone_Skp"/>
</dbReference>
<dbReference type="Pfam" id="PF03938">
    <property type="entry name" value="OmpH"/>
    <property type="match status" value="1"/>
</dbReference>
<sequence length="170" mass="19678">MRKGLITIMMMLAASLFAVAQKYALVDMEYILKNIPDYEMMNEQLDAVSKKWGEEVKKLQFDAETMYKKYQSDLVYLSAAQKKEREDAIVKKEQEATELQTKYFGPEGELYKKRNELMKPIQDEIWNAIKEIAKNNNFYLVLDRATSGIIYANPGIDISDSVLKKLGYAH</sequence>
<organism evidence="4 5">
    <name type="scientific">Porphyromonas miyakawae</name>
    <dbReference type="NCBI Taxonomy" id="3137470"/>
    <lineage>
        <taxon>Bacteria</taxon>
        <taxon>Pseudomonadati</taxon>
        <taxon>Bacteroidota</taxon>
        <taxon>Bacteroidia</taxon>
        <taxon>Bacteroidales</taxon>
        <taxon>Porphyromonadaceae</taxon>
        <taxon>Porphyromonas</taxon>
    </lineage>
</organism>
<gene>
    <name evidence="4" type="ORF">Tsumi_02480</name>
</gene>
<accession>A0ABQ0E0F6</accession>
<evidence type="ECO:0000313" key="5">
    <source>
        <dbReference type="Proteomes" id="UP001628220"/>
    </source>
</evidence>
<dbReference type="PANTHER" id="PTHR35089">
    <property type="entry name" value="CHAPERONE PROTEIN SKP"/>
    <property type="match status" value="1"/>
</dbReference>
<feature type="signal peptide" evidence="3">
    <location>
        <begin position="1"/>
        <end position="20"/>
    </location>
</feature>
<dbReference type="EMBL" id="BAAFSF010000001">
    <property type="protein sequence ID" value="GAB1251144.1"/>
    <property type="molecule type" value="Genomic_DNA"/>
</dbReference>
<dbReference type="PANTHER" id="PTHR35089:SF1">
    <property type="entry name" value="CHAPERONE PROTEIN SKP"/>
    <property type="match status" value="1"/>
</dbReference>
<evidence type="ECO:0000256" key="3">
    <source>
        <dbReference type="SAM" id="SignalP"/>
    </source>
</evidence>
<keyword evidence="2 3" id="KW-0732">Signal</keyword>
<dbReference type="RefSeq" id="WP_411914959.1">
    <property type="nucleotide sequence ID" value="NZ_BAAFSF010000001.1"/>
</dbReference>
<evidence type="ECO:0000256" key="2">
    <source>
        <dbReference type="ARBA" id="ARBA00022729"/>
    </source>
</evidence>
<comment type="caution">
    <text evidence="4">The sequence shown here is derived from an EMBL/GenBank/DDBJ whole genome shotgun (WGS) entry which is preliminary data.</text>
</comment>
<evidence type="ECO:0000256" key="1">
    <source>
        <dbReference type="ARBA" id="ARBA00009091"/>
    </source>
</evidence>
<dbReference type="InterPro" id="IPR024930">
    <property type="entry name" value="Skp_dom_sf"/>
</dbReference>
<evidence type="ECO:0000313" key="4">
    <source>
        <dbReference type="EMBL" id="GAB1251144.1"/>
    </source>
</evidence>
<dbReference type="SMART" id="SM00935">
    <property type="entry name" value="OmpH"/>
    <property type="match status" value="1"/>
</dbReference>
<reference evidence="4 5" key="1">
    <citation type="journal article" date="2025" name="Int. J. Syst. Evol. Microbiol.">
        <title>Desulfovibrio falkowii sp. nov., Porphyromonas miyakawae sp. nov., Mediterraneibacter flintii sp. nov. and Owariibacterium komagatae gen. nov., sp. nov., isolated from human faeces.</title>
        <authorList>
            <person name="Hamaguchi T."/>
            <person name="Ohara M."/>
            <person name="Hisatomi A."/>
            <person name="Sekiguchi K."/>
            <person name="Takeda J.I."/>
            <person name="Ueyama J."/>
            <person name="Ito M."/>
            <person name="Nishiwaki H."/>
            <person name="Ogi T."/>
            <person name="Hirayama M."/>
            <person name="Ohkuma M."/>
            <person name="Sakamoto M."/>
            <person name="Ohno K."/>
        </authorList>
    </citation>
    <scope>NUCLEOTIDE SEQUENCE [LARGE SCALE GENOMIC DNA]</scope>
    <source>
        <strain evidence="4 5">13CB11C</strain>
    </source>
</reference>
<name>A0ABQ0E0F6_9PORP</name>
<dbReference type="Proteomes" id="UP001628220">
    <property type="component" value="Unassembled WGS sequence"/>
</dbReference>
<feature type="chain" id="PRO_5045121366" evidence="3">
    <location>
        <begin position="21"/>
        <end position="170"/>
    </location>
</feature>